<dbReference type="AlphaFoldDB" id="A0A067JIG9"/>
<proteinExistence type="predicted"/>
<organism evidence="2 3">
    <name type="scientific">Jatropha curcas</name>
    <name type="common">Barbados nut</name>
    <dbReference type="NCBI Taxonomy" id="180498"/>
    <lineage>
        <taxon>Eukaryota</taxon>
        <taxon>Viridiplantae</taxon>
        <taxon>Streptophyta</taxon>
        <taxon>Embryophyta</taxon>
        <taxon>Tracheophyta</taxon>
        <taxon>Spermatophyta</taxon>
        <taxon>Magnoliopsida</taxon>
        <taxon>eudicotyledons</taxon>
        <taxon>Gunneridae</taxon>
        <taxon>Pentapetalae</taxon>
        <taxon>rosids</taxon>
        <taxon>fabids</taxon>
        <taxon>Malpighiales</taxon>
        <taxon>Euphorbiaceae</taxon>
        <taxon>Crotonoideae</taxon>
        <taxon>Jatropheae</taxon>
        <taxon>Jatropha</taxon>
    </lineage>
</organism>
<protein>
    <submittedName>
        <fullName evidence="2">Uncharacterized protein</fullName>
    </submittedName>
</protein>
<keyword evidence="3" id="KW-1185">Reference proteome</keyword>
<reference evidence="2 3" key="1">
    <citation type="journal article" date="2014" name="PLoS ONE">
        <title>Global Analysis of Gene Expression Profiles in Physic Nut (Jatropha curcas L.) Seedlings Exposed to Salt Stress.</title>
        <authorList>
            <person name="Zhang L."/>
            <person name="Zhang C."/>
            <person name="Wu P."/>
            <person name="Chen Y."/>
            <person name="Li M."/>
            <person name="Jiang H."/>
            <person name="Wu G."/>
        </authorList>
    </citation>
    <scope>NUCLEOTIDE SEQUENCE [LARGE SCALE GENOMIC DNA]</scope>
    <source>
        <strain evidence="3">cv. GZQX0401</strain>
        <tissue evidence="2">Young leaves</tissue>
    </source>
</reference>
<evidence type="ECO:0000313" key="2">
    <source>
        <dbReference type="EMBL" id="KDP22623.1"/>
    </source>
</evidence>
<accession>A0A067JIG9</accession>
<gene>
    <name evidence="2" type="ORF">JCGZ_02864</name>
</gene>
<feature type="region of interest" description="Disordered" evidence="1">
    <location>
        <begin position="1"/>
        <end position="20"/>
    </location>
</feature>
<dbReference type="Proteomes" id="UP000027138">
    <property type="component" value="Unassembled WGS sequence"/>
</dbReference>
<evidence type="ECO:0000313" key="3">
    <source>
        <dbReference type="Proteomes" id="UP000027138"/>
    </source>
</evidence>
<name>A0A067JIG9_JATCU</name>
<evidence type="ECO:0000256" key="1">
    <source>
        <dbReference type="SAM" id="MobiDB-lite"/>
    </source>
</evidence>
<dbReference type="EMBL" id="KK915436">
    <property type="protein sequence ID" value="KDP22623.1"/>
    <property type="molecule type" value="Genomic_DNA"/>
</dbReference>
<sequence length="80" mass="8759">MLRRAPVPQMPQTSREMQAPSCANEHACARTGNRSLARAVEARPCYTTSKLPEECTPAGVPVRTPVPWNSPRLCQAARPC</sequence>